<evidence type="ECO:0000256" key="1">
    <source>
        <dbReference type="ARBA" id="ARBA00022737"/>
    </source>
</evidence>
<comment type="caution">
    <text evidence="5">The sequence shown here is derived from an EMBL/GenBank/DDBJ whole genome shotgun (WGS) entry which is preliminary data.</text>
</comment>
<dbReference type="CDD" id="cd05992">
    <property type="entry name" value="PB1"/>
    <property type="match status" value="1"/>
</dbReference>
<dbReference type="AlphaFoldDB" id="A0A1Y1WGI6"/>
<dbReference type="InterPro" id="IPR011990">
    <property type="entry name" value="TPR-like_helical_dom_sf"/>
</dbReference>
<dbReference type="PANTHER" id="PTHR15175:SF0">
    <property type="entry name" value="SH3 DOMAIN-CONTAINING PROTEIN C23A1.17"/>
    <property type="match status" value="1"/>
</dbReference>
<dbReference type="SMART" id="SM00666">
    <property type="entry name" value="PB1"/>
    <property type="match status" value="1"/>
</dbReference>
<feature type="domain" description="PB1" evidence="4">
    <location>
        <begin position="568"/>
        <end position="656"/>
    </location>
</feature>
<dbReference type="RefSeq" id="XP_040746001.1">
    <property type="nucleotide sequence ID" value="XM_040891209.1"/>
</dbReference>
<dbReference type="Pfam" id="PF00564">
    <property type="entry name" value="PB1"/>
    <property type="match status" value="1"/>
</dbReference>
<proteinExistence type="predicted"/>
<feature type="compositionally biased region" description="Polar residues" evidence="3">
    <location>
        <begin position="291"/>
        <end position="306"/>
    </location>
</feature>
<evidence type="ECO:0000313" key="5">
    <source>
        <dbReference type="EMBL" id="ORX72661.1"/>
    </source>
</evidence>
<evidence type="ECO:0000256" key="2">
    <source>
        <dbReference type="ARBA" id="ARBA00022803"/>
    </source>
</evidence>
<keyword evidence="1" id="KW-0677">Repeat</keyword>
<feature type="compositionally biased region" description="Low complexity" evidence="3">
    <location>
        <begin position="309"/>
        <end position="321"/>
    </location>
</feature>
<evidence type="ECO:0000259" key="4">
    <source>
        <dbReference type="PROSITE" id="PS51745"/>
    </source>
</evidence>
<name>A0A1Y1WGI6_9FUNG</name>
<dbReference type="InterPro" id="IPR000270">
    <property type="entry name" value="PB1_dom"/>
</dbReference>
<evidence type="ECO:0000256" key="3">
    <source>
        <dbReference type="SAM" id="MobiDB-lite"/>
    </source>
</evidence>
<reference evidence="5 6" key="1">
    <citation type="submission" date="2016-07" db="EMBL/GenBank/DDBJ databases">
        <title>Pervasive Adenine N6-methylation of Active Genes in Fungi.</title>
        <authorList>
            <consortium name="DOE Joint Genome Institute"/>
            <person name="Mondo S.J."/>
            <person name="Dannebaum R.O."/>
            <person name="Kuo R.C."/>
            <person name="Labutti K."/>
            <person name="Haridas S."/>
            <person name="Kuo A."/>
            <person name="Salamov A."/>
            <person name="Ahrendt S.R."/>
            <person name="Lipzen A."/>
            <person name="Sullivan W."/>
            <person name="Andreopoulos W.B."/>
            <person name="Clum A."/>
            <person name="Lindquist E."/>
            <person name="Daum C."/>
            <person name="Ramamoorthy G.K."/>
            <person name="Gryganskyi A."/>
            <person name="Culley D."/>
            <person name="Magnuson J.K."/>
            <person name="James T.Y."/>
            <person name="O'Malley M.A."/>
            <person name="Stajich J.E."/>
            <person name="Spatafora J.W."/>
            <person name="Visel A."/>
            <person name="Grigoriev I.V."/>
        </authorList>
    </citation>
    <scope>NUCLEOTIDE SEQUENCE [LARGE SCALE GENOMIC DNA]</scope>
    <source>
        <strain evidence="5 6">ATCC 12442</strain>
    </source>
</reference>
<dbReference type="GeneID" id="63807857"/>
<dbReference type="SUPFAM" id="SSF48452">
    <property type="entry name" value="TPR-like"/>
    <property type="match status" value="1"/>
</dbReference>
<dbReference type="Proteomes" id="UP000193922">
    <property type="component" value="Unassembled WGS sequence"/>
</dbReference>
<organism evidence="5 6">
    <name type="scientific">Linderina pennispora</name>
    <dbReference type="NCBI Taxonomy" id="61395"/>
    <lineage>
        <taxon>Eukaryota</taxon>
        <taxon>Fungi</taxon>
        <taxon>Fungi incertae sedis</taxon>
        <taxon>Zoopagomycota</taxon>
        <taxon>Kickxellomycotina</taxon>
        <taxon>Kickxellomycetes</taxon>
        <taxon>Kickxellales</taxon>
        <taxon>Kickxellaceae</taxon>
        <taxon>Linderina</taxon>
    </lineage>
</organism>
<dbReference type="Gene3D" id="1.25.40.10">
    <property type="entry name" value="Tetratricopeptide repeat domain"/>
    <property type="match status" value="1"/>
</dbReference>
<dbReference type="PANTHER" id="PTHR15175">
    <property type="entry name" value="NEUTROPHIL CYTOSOLIC FACTOR 2, NEUTROPHIL NADPH OXIDASE FACTOR 2"/>
    <property type="match status" value="1"/>
</dbReference>
<dbReference type="Gene3D" id="3.10.20.90">
    <property type="entry name" value="Phosphatidylinositol 3-kinase Catalytic Subunit, Chain A, domain 1"/>
    <property type="match status" value="1"/>
</dbReference>
<feature type="region of interest" description="Disordered" evidence="3">
    <location>
        <begin position="397"/>
        <end position="465"/>
    </location>
</feature>
<dbReference type="InterPro" id="IPR053793">
    <property type="entry name" value="PB1-like"/>
</dbReference>
<dbReference type="EMBL" id="MCFD01000002">
    <property type="protein sequence ID" value="ORX72661.1"/>
    <property type="molecule type" value="Genomic_DNA"/>
</dbReference>
<dbReference type="OrthoDB" id="9450131at2759"/>
<feature type="region of interest" description="Disordered" evidence="3">
    <location>
        <begin position="520"/>
        <end position="563"/>
    </location>
</feature>
<feature type="compositionally biased region" description="Low complexity" evidence="3">
    <location>
        <begin position="337"/>
        <end position="355"/>
    </location>
</feature>
<protein>
    <recommendedName>
        <fullName evidence="4">PB1 domain-containing protein</fullName>
    </recommendedName>
</protein>
<dbReference type="SMART" id="SM00028">
    <property type="entry name" value="TPR"/>
    <property type="match status" value="3"/>
</dbReference>
<dbReference type="STRING" id="61395.A0A1Y1WGI6"/>
<dbReference type="InterPro" id="IPR019734">
    <property type="entry name" value="TPR_rpt"/>
</dbReference>
<accession>A0A1Y1WGI6</accession>
<feature type="region of interest" description="Disordered" evidence="3">
    <location>
        <begin position="211"/>
        <end position="385"/>
    </location>
</feature>
<dbReference type="InterPro" id="IPR051864">
    <property type="entry name" value="NCF2_NOXA1"/>
</dbReference>
<dbReference type="PROSITE" id="PS51745">
    <property type="entry name" value="PB1"/>
    <property type="match status" value="1"/>
</dbReference>
<evidence type="ECO:0000313" key="6">
    <source>
        <dbReference type="Proteomes" id="UP000193922"/>
    </source>
</evidence>
<feature type="compositionally biased region" description="Low complexity" evidence="3">
    <location>
        <begin position="525"/>
        <end position="535"/>
    </location>
</feature>
<dbReference type="SUPFAM" id="SSF54277">
    <property type="entry name" value="CAD &amp; PB1 domains"/>
    <property type="match status" value="1"/>
</dbReference>
<keyword evidence="6" id="KW-1185">Reference proteome</keyword>
<gene>
    <name evidence="5" type="ORF">DL89DRAFT_320464</name>
</gene>
<feature type="compositionally biased region" description="Polar residues" evidence="3">
    <location>
        <begin position="256"/>
        <end position="267"/>
    </location>
</feature>
<keyword evidence="2" id="KW-0802">TPR repeat</keyword>
<sequence>MSLKAELEQWHQAVEYYDDQNYGAALEIFESIADSAKIHFNIGLILGRQGNHKEAALGLDRYLVVALFQRGVARMVQQQNHEALQDFNEALKYLRDNDCIDYSQIGLDYKVYLCEVLYNRALCYFCLGEEMNAMKDLELAAKPSIPMAWTVPLYCVPRGVIYRPSASKLKSSKKIDFLGSAKVIASADGKDNFTGFKGALVRKETMRTIPLKSSGRGQGNMAHQKSMRVKKSTPPPEALGSLARSNTMPAHRVNGNAITSDASTPTFGTYPKSAAPVPQSRTPDEAMSLPPQMTKTKSEMSMNSDYRQARLQALAQAQAQRTQPHSADPYRIEGEESPSASDYSDASRPPASAPALTPEPDTRREMPQRSPGPSPSPGATQQRGTDPLEIIRAGLARRTTFEKPAEPAGAAQRRTAARDGAGSPALDRIDETSPMSAPLQRGPGAQLPAPVARQPPNTAAYGSEMDHDDINSMAQGVAGMQVQNAELPYAQAHALPQSVASSVSPGPMPTTAGPQYMERMQHTRSPSSTASSAPPHNVSFDLHSNSATPASTGSGGSGLRRAPTKRGSMKIKFHFANDTFNLMVPTRITFDGLVTKLTDKIAMVLAQYGQQQTVSPNAGLKIRYLDEDGEAVLMTDEDDFELAKAYAGGDMSAPETNIVERLELWCSL</sequence>